<proteinExistence type="inferred from homology"/>
<sequence length="106" mass="12440">MSDVFTNENEFMAVDDKRYIVLIIYDIVDNKSRNKMVKCLEGFGTRVQKSAFEAYLNKKRYEKLVYKASKIVNTEEDSLRIYLLANHTSVRSWGKGHTHVEDIIIF</sequence>
<evidence type="ECO:0000256" key="9">
    <source>
        <dbReference type="HAMAP-Rule" id="MF_01471"/>
    </source>
</evidence>
<comment type="subunit">
    <text evidence="9">Homodimer, forms a heterotetramer with a Cas1 homodimer.</text>
</comment>
<name>A0A840URN8_9FIRM</name>
<dbReference type="HAMAP" id="MF_01471">
    <property type="entry name" value="Cas2"/>
    <property type="match status" value="1"/>
</dbReference>
<dbReference type="PANTHER" id="PTHR34405:SF3">
    <property type="entry name" value="CRISPR-ASSOCIATED ENDORIBONUCLEASE CAS2 3"/>
    <property type="match status" value="1"/>
</dbReference>
<evidence type="ECO:0000256" key="2">
    <source>
        <dbReference type="ARBA" id="ARBA00009959"/>
    </source>
</evidence>
<dbReference type="GO" id="GO:0004521">
    <property type="term" value="F:RNA endonuclease activity"/>
    <property type="evidence" value="ECO:0007669"/>
    <property type="project" value="InterPro"/>
</dbReference>
<comment type="cofactor">
    <cofactor evidence="1 9">
        <name>Mg(2+)</name>
        <dbReference type="ChEBI" id="CHEBI:18420"/>
    </cofactor>
</comment>
<dbReference type="EMBL" id="JACHFH010000005">
    <property type="protein sequence ID" value="MBB5335494.1"/>
    <property type="molecule type" value="Genomic_DNA"/>
</dbReference>
<comment type="caution">
    <text evidence="10">The sequence shown here is derived from an EMBL/GenBank/DDBJ whole genome shotgun (WGS) entry which is preliminary data.</text>
</comment>
<evidence type="ECO:0000256" key="3">
    <source>
        <dbReference type="ARBA" id="ARBA00022722"/>
    </source>
</evidence>
<dbReference type="AlphaFoldDB" id="A0A840URN8"/>
<evidence type="ECO:0000313" key="10">
    <source>
        <dbReference type="EMBL" id="MBB5335494.1"/>
    </source>
</evidence>
<dbReference type="Pfam" id="PF09827">
    <property type="entry name" value="CRISPR_Cas2"/>
    <property type="match status" value="1"/>
</dbReference>
<evidence type="ECO:0000256" key="6">
    <source>
        <dbReference type="ARBA" id="ARBA00022801"/>
    </source>
</evidence>
<evidence type="ECO:0000256" key="7">
    <source>
        <dbReference type="ARBA" id="ARBA00022842"/>
    </source>
</evidence>
<dbReference type="GO" id="GO:0043571">
    <property type="term" value="P:maintenance of CRISPR repeat elements"/>
    <property type="evidence" value="ECO:0007669"/>
    <property type="project" value="UniProtKB-UniRule"/>
</dbReference>
<dbReference type="PANTHER" id="PTHR34405">
    <property type="entry name" value="CRISPR-ASSOCIATED ENDORIBONUCLEASE CAS2"/>
    <property type="match status" value="1"/>
</dbReference>
<keyword evidence="5 9" id="KW-0255">Endonuclease</keyword>
<dbReference type="RefSeq" id="WP_183859541.1">
    <property type="nucleotide sequence ID" value="NZ_JACHFH010000005.1"/>
</dbReference>
<dbReference type="Proteomes" id="UP000559117">
    <property type="component" value="Unassembled WGS sequence"/>
</dbReference>
<dbReference type="GO" id="GO:0046872">
    <property type="term" value="F:metal ion binding"/>
    <property type="evidence" value="ECO:0007669"/>
    <property type="project" value="UniProtKB-UniRule"/>
</dbReference>
<dbReference type="NCBIfam" id="TIGR01573">
    <property type="entry name" value="cas2"/>
    <property type="match status" value="1"/>
</dbReference>
<dbReference type="InterPro" id="IPR021127">
    <property type="entry name" value="CRISPR_associated_Cas2"/>
</dbReference>
<keyword evidence="8 9" id="KW-0051">Antiviral defense</keyword>
<organism evidence="10 11">
    <name type="scientific">Pectinatus brassicae</name>
    <dbReference type="NCBI Taxonomy" id="862415"/>
    <lineage>
        <taxon>Bacteria</taxon>
        <taxon>Bacillati</taxon>
        <taxon>Bacillota</taxon>
        <taxon>Negativicutes</taxon>
        <taxon>Selenomonadales</taxon>
        <taxon>Selenomonadaceae</taxon>
        <taxon>Pectinatus</taxon>
    </lineage>
</organism>
<dbReference type="EC" id="3.1.-.-" evidence="9"/>
<keyword evidence="6 9" id="KW-0378">Hydrolase</keyword>
<comment type="similarity">
    <text evidence="2 9">Belongs to the CRISPR-associated endoribonuclease Cas2 protein family.</text>
</comment>
<keyword evidence="7 9" id="KW-0460">Magnesium</keyword>
<reference evidence="10 11" key="1">
    <citation type="submission" date="2020-08" db="EMBL/GenBank/DDBJ databases">
        <title>Genomic Encyclopedia of Type Strains, Phase IV (KMG-IV): sequencing the most valuable type-strain genomes for metagenomic binning, comparative biology and taxonomic classification.</title>
        <authorList>
            <person name="Goeker M."/>
        </authorList>
    </citation>
    <scope>NUCLEOTIDE SEQUENCE [LARGE SCALE GENOMIC DNA]</scope>
    <source>
        <strain evidence="10 11">DSM 24661</strain>
    </source>
</reference>
<comment type="function">
    <text evidence="9">CRISPR (clustered regularly interspaced short palindromic repeat), is an adaptive immune system that provides protection against mobile genetic elements (viruses, transposable elements and conjugative plasmids). CRISPR clusters contain sequences complementary to antecedent mobile elements and target invading nucleic acids. CRISPR clusters are transcribed and processed into CRISPR RNA (crRNA). Functions as a ssRNA-specific endoribonuclease. Involved in the integration of spacer DNA into the CRISPR cassette.</text>
</comment>
<evidence type="ECO:0000256" key="1">
    <source>
        <dbReference type="ARBA" id="ARBA00001946"/>
    </source>
</evidence>
<evidence type="ECO:0000256" key="4">
    <source>
        <dbReference type="ARBA" id="ARBA00022723"/>
    </source>
</evidence>
<dbReference type="SUPFAM" id="SSF143430">
    <property type="entry name" value="TTP0101/SSO1404-like"/>
    <property type="match status" value="1"/>
</dbReference>
<dbReference type="InterPro" id="IPR019199">
    <property type="entry name" value="Virulence_VapD/CRISPR_Cas2"/>
</dbReference>
<dbReference type="GO" id="GO:0051607">
    <property type="term" value="P:defense response to virus"/>
    <property type="evidence" value="ECO:0007669"/>
    <property type="project" value="UniProtKB-UniRule"/>
</dbReference>
<evidence type="ECO:0000256" key="5">
    <source>
        <dbReference type="ARBA" id="ARBA00022759"/>
    </source>
</evidence>
<accession>A0A840URN8</accession>
<feature type="binding site" evidence="9">
    <location>
        <position position="26"/>
    </location>
    <ligand>
        <name>Mg(2+)</name>
        <dbReference type="ChEBI" id="CHEBI:18420"/>
        <note>catalytic</note>
    </ligand>
</feature>
<dbReference type="CDD" id="cd09725">
    <property type="entry name" value="Cas2_I_II_III"/>
    <property type="match status" value="1"/>
</dbReference>
<protein>
    <recommendedName>
        <fullName evidence="9">CRISPR-associated endoribonuclease Cas2</fullName>
        <ecNumber evidence="9">3.1.-.-</ecNumber>
    </recommendedName>
</protein>
<gene>
    <name evidence="9" type="primary">cas2</name>
    <name evidence="10" type="ORF">HNR32_000619</name>
</gene>
<dbReference type="GO" id="GO:0016787">
    <property type="term" value="F:hydrolase activity"/>
    <property type="evidence" value="ECO:0007669"/>
    <property type="project" value="UniProtKB-KW"/>
</dbReference>
<keyword evidence="4 9" id="KW-0479">Metal-binding</keyword>
<evidence type="ECO:0000256" key="8">
    <source>
        <dbReference type="ARBA" id="ARBA00023118"/>
    </source>
</evidence>
<keyword evidence="3 9" id="KW-0540">Nuclease</keyword>
<evidence type="ECO:0000313" key="11">
    <source>
        <dbReference type="Proteomes" id="UP000559117"/>
    </source>
</evidence>
<keyword evidence="11" id="KW-1185">Reference proteome</keyword>
<dbReference type="Gene3D" id="3.30.70.240">
    <property type="match status" value="1"/>
</dbReference>